<dbReference type="Proteomes" id="UP000246278">
    <property type="component" value="Unassembled WGS sequence"/>
</dbReference>
<keyword evidence="16" id="KW-1185">Reference proteome</keyword>
<evidence type="ECO:0000256" key="3">
    <source>
        <dbReference type="ARBA" id="ARBA00022452"/>
    </source>
</evidence>
<protein>
    <submittedName>
        <fullName evidence="15">TonB-dependent receptor</fullName>
    </submittedName>
</protein>
<evidence type="ECO:0000256" key="7">
    <source>
        <dbReference type="ARBA" id="ARBA00023136"/>
    </source>
</evidence>
<evidence type="ECO:0000256" key="6">
    <source>
        <dbReference type="ARBA" id="ARBA00023077"/>
    </source>
</evidence>
<dbReference type="InterPro" id="IPR037066">
    <property type="entry name" value="Plug_dom_sf"/>
</dbReference>
<dbReference type="RefSeq" id="WP_110022131.1">
    <property type="nucleotide sequence ID" value="NZ_PDNZ01000001.1"/>
</dbReference>
<feature type="chain" id="PRO_5016257589" evidence="12">
    <location>
        <begin position="23"/>
        <end position="676"/>
    </location>
</feature>
<feature type="signal peptide" evidence="12">
    <location>
        <begin position="1"/>
        <end position="22"/>
    </location>
</feature>
<dbReference type="CDD" id="cd01347">
    <property type="entry name" value="ligand_gated_channel"/>
    <property type="match status" value="1"/>
</dbReference>
<evidence type="ECO:0000256" key="5">
    <source>
        <dbReference type="ARBA" id="ARBA00022729"/>
    </source>
</evidence>
<evidence type="ECO:0000259" key="13">
    <source>
        <dbReference type="Pfam" id="PF00593"/>
    </source>
</evidence>
<keyword evidence="3 10" id="KW-1134">Transmembrane beta strand</keyword>
<dbReference type="Gene3D" id="2.170.130.10">
    <property type="entry name" value="TonB-dependent receptor, plug domain"/>
    <property type="match status" value="1"/>
</dbReference>
<organism evidence="15 16">
    <name type="scientific">Prosthecochloris marina</name>
    <dbReference type="NCBI Taxonomy" id="2017681"/>
    <lineage>
        <taxon>Bacteria</taxon>
        <taxon>Pseudomonadati</taxon>
        <taxon>Chlorobiota</taxon>
        <taxon>Chlorobiia</taxon>
        <taxon>Chlorobiales</taxon>
        <taxon>Chlorobiaceae</taxon>
        <taxon>Prosthecochloris</taxon>
    </lineage>
</organism>
<comment type="similarity">
    <text evidence="10 11">Belongs to the TonB-dependent receptor family.</text>
</comment>
<evidence type="ECO:0000256" key="2">
    <source>
        <dbReference type="ARBA" id="ARBA00022448"/>
    </source>
</evidence>
<evidence type="ECO:0000259" key="14">
    <source>
        <dbReference type="Pfam" id="PF07715"/>
    </source>
</evidence>
<dbReference type="Pfam" id="PF07715">
    <property type="entry name" value="Plug"/>
    <property type="match status" value="1"/>
</dbReference>
<evidence type="ECO:0000256" key="1">
    <source>
        <dbReference type="ARBA" id="ARBA00004571"/>
    </source>
</evidence>
<evidence type="ECO:0000256" key="8">
    <source>
        <dbReference type="ARBA" id="ARBA00023170"/>
    </source>
</evidence>
<keyword evidence="4 10" id="KW-0812">Transmembrane</keyword>
<keyword evidence="6 11" id="KW-0798">TonB box</keyword>
<evidence type="ECO:0000256" key="10">
    <source>
        <dbReference type="PROSITE-ProRule" id="PRU01360"/>
    </source>
</evidence>
<gene>
    <name evidence="15" type="ORF">CR164_01450</name>
</gene>
<dbReference type="GO" id="GO:0044718">
    <property type="term" value="P:siderophore transmembrane transport"/>
    <property type="evidence" value="ECO:0007669"/>
    <property type="project" value="TreeGrafter"/>
</dbReference>
<accession>A0A317TBM7</accession>
<dbReference type="PANTHER" id="PTHR30069:SF29">
    <property type="entry name" value="HEMOGLOBIN AND HEMOGLOBIN-HAPTOGLOBIN-BINDING PROTEIN 1-RELATED"/>
    <property type="match status" value="1"/>
</dbReference>
<dbReference type="GO" id="GO:0009279">
    <property type="term" value="C:cell outer membrane"/>
    <property type="evidence" value="ECO:0007669"/>
    <property type="project" value="UniProtKB-SubCell"/>
</dbReference>
<evidence type="ECO:0000313" key="16">
    <source>
        <dbReference type="Proteomes" id="UP000246278"/>
    </source>
</evidence>
<dbReference type="AlphaFoldDB" id="A0A317TBM7"/>
<dbReference type="InterPro" id="IPR036942">
    <property type="entry name" value="Beta-barrel_TonB_sf"/>
</dbReference>
<dbReference type="InterPro" id="IPR039426">
    <property type="entry name" value="TonB-dep_rcpt-like"/>
</dbReference>
<keyword evidence="9 10" id="KW-0998">Cell outer membrane</keyword>
<dbReference type="OrthoDB" id="596248at2"/>
<keyword evidence="7 10" id="KW-0472">Membrane</keyword>
<dbReference type="Pfam" id="PF00593">
    <property type="entry name" value="TonB_dep_Rec_b-barrel"/>
    <property type="match status" value="1"/>
</dbReference>
<dbReference type="EMBL" id="PDNZ01000001">
    <property type="protein sequence ID" value="PWW83251.1"/>
    <property type="molecule type" value="Genomic_DNA"/>
</dbReference>
<evidence type="ECO:0000313" key="15">
    <source>
        <dbReference type="EMBL" id="PWW83251.1"/>
    </source>
</evidence>
<feature type="domain" description="TonB-dependent receptor-like beta-barrel" evidence="13">
    <location>
        <begin position="225"/>
        <end position="650"/>
    </location>
</feature>
<dbReference type="InterPro" id="IPR000531">
    <property type="entry name" value="Beta-barrel_TonB"/>
</dbReference>
<evidence type="ECO:0000256" key="12">
    <source>
        <dbReference type="SAM" id="SignalP"/>
    </source>
</evidence>
<dbReference type="PROSITE" id="PS52016">
    <property type="entry name" value="TONB_DEPENDENT_REC_3"/>
    <property type="match status" value="1"/>
</dbReference>
<keyword evidence="8 15" id="KW-0675">Receptor</keyword>
<dbReference type="InterPro" id="IPR012910">
    <property type="entry name" value="Plug_dom"/>
</dbReference>
<dbReference type="PANTHER" id="PTHR30069">
    <property type="entry name" value="TONB-DEPENDENT OUTER MEMBRANE RECEPTOR"/>
    <property type="match status" value="1"/>
</dbReference>
<sequence>MKKKRFLLFLAAGLLATGVLDAEEIAGTSNTPNYKENEIVVTASRVEELKKDVTNNVTVITRKQIEASPAQDLGELLAEQSIGHIQKYPGASTAVGIRGFRSDAHGNDLRGKILILIDGRRAGTGNLAKLMTDNVERVEIIRGPGAVQYGSAAIGGVVNVITRKGEGKPSFFMEQEIGTYDYKKTTGGIAGTLGDFDFSATGSLAEMDDYDTGDDITYFNTGYEDEIRGSVNLGYEFYPGNRIGVTYTHFEVGRAGNPSDLAKNDRDNYKTTRNRSLDVSYTGKSTNDRLSWMARYFVGEDTDTWYDPFGSNPGGWDDGIPFSKTTDQQGAQAQVSYAEKNFTVTTGVDWLNYDIEQSPYEPLDSEYDDLGYFALAKGYLFDQKLVLTAGLRYDDYEVKYTHDQANPETSEEADSFVKSFGLAYHVSDNVKLRASYGEGFQVPDAQSLAADYVVSSWSGTKHYIGNPDLDPETSHTIDGGVEVNIDGFASSLTLFTTEYEDFIQQVEIGPDEISWQNQDEATITGIEGEMSYVFPVTIAGSRFFMEPYASGTYMLDYVSSFDDGSPDEDIRYLPEWNLVTGLRVHDSNGFSGNFNMAYFGETKVQDWNFWPAKEVTKGSFCVANLSLAKRISVGNSKTSSVTVKGSVENLFDRNYEYVLGYPMPGRTFTLGLRFDI</sequence>
<reference evidence="16" key="1">
    <citation type="submission" date="2017-10" db="EMBL/GenBank/DDBJ databases">
        <authorList>
            <person name="Gaisin V.A."/>
            <person name="Rysina M.S."/>
            <person name="Grouzdev D.S."/>
        </authorList>
    </citation>
    <scope>NUCLEOTIDE SEQUENCE [LARGE SCALE GENOMIC DNA]</scope>
    <source>
        <strain evidence="16">V1</strain>
    </source>
</reference>
<dbReference type="GO" id="GO:0015344">
    <property type="term" value="F:siderophore uptake transmembrane transporter activity"/>
    <property type="evidence" value="ECO:0007669"/>
    <property type="project" value="TreeGrafter"/>
</dbReference>
<dbReference type="SUPFAM" id="SSF56935">
    <property type="entry name" value="Porins"/>
    <property type="match status" value="1"/>
</dbReference>
<evidence type="ECO:0000256" key="9">
    <source>
        <dbReference type="ARBA" id="ARBA00023237"/>
    </source>
</evidence>
<keyword evidence="2 10" id="KW-0813">Transport</keyword>
<comment type="caution">
    <text evidence="15">The sequence shown here is derived from an EMBL/GenBank/DDBJ whole genome shotgun (WGS) entry which is preliminary data.</text>
</comment>
<proteinExistence type="inferred from homology"/>
<evidence type="ECO:0000256" key="11">
    <source>
        <dbReference type="RuleBase" id="RU003357"/>
    </source>
</evidence>
<dbReference type="Gene3D" id="2.40.170.20">
    <property type="entry name" value="TonB-dependent receptor, beta-barrel domain"/>
    <property type="match status" value="1"/>
</dbReference>
<evidence type="ECO:0000256" key="4">
    <source>
        <dbReference type="ARBA" id="ARBA00022692"/>
    </source>
</evidence>
<name>A0A317TBM7_9CHLB</name>
<feature type="domain" description="TonB-dependent receptor plug" evidence="14">
    <location>
        <begin position="50"/>
        <end position="157"/>
    </location>
</feature>
<comment type="subcellular location">
    <subcellularLocation>
        <location evidence="1 10">Cell outer membrane</location>
        <topology evidence="1 10">Multi-pass membrane protein</topology>
    </subcellularLocation>
</comment>
<keyword evidence="5 12" id="KW-0732">Signal</keyword>